<reference evidence="2" key="1">
    <citation type="submission" date="2020-08" db="EMBL/GenBank/DDBJ databases">
        <title>Multicomponent nature underlies the extraordinary mechanical properties of spider dragline silk.</title>
        <authorList>
            <person name="Kono N."/>
            <person name="Nakamura H."/>
            <person name="Mori M."/>
            <person name="Yoshida Y."/>
            <person name="Ohtoshi R."/>
            <person name="Malay A.D."/>
            <person name="Moran D.A.P."/>
            <person name="Tomita M."/>
            <person name="Numata K."/>
            <person name="Arakawa K."/>
        </authorList>
    </citation>
    <scope>NUCLEOTIDE SEQUENCE</scope>
</reference>
<feature type="region of interest" description="Disordered" evidence="1">
    <location>
        <begin position="1"/>
        <end position="48"/>
    </location>
</feature>
<comment type="caution">
    <text evidence="2">The sequence shown here is derived from an EMBL/GenBank/DDBJ whole genome shotgun (WGS) entry which is preliminary data.</text>
</comment>
<dbReference type="Proteomes" id="UP000887013">
    <property type="component" value="Unassembled WGS sequence"/>
</dbReference>
<evidence type="ECO:0000313" key="3">
    <source>
        <dbReference type="Proteomes" id="UP000887013"/>
    </source>
</evidence>
<dbReference type="EMBL" id="BMAW01064943">
    <property type="protein sequence ID" value="GFT47932.1"/>
    <property type="molecule type" value="Genomic_DNA"/>
</dbReference>
<name>A0A8X6P5V4_NEPPI</name>
<evidence type="ECO:0000256" key="1">
    <source>
        <dbReference type="SAM" id="MobiDB-lite"/>
    </source>
</evidence>
<dbReference type="AlphaFoldDB" id="A0A8X6P5V4"/>
<accession>A0A8X6P5V4</accession>
<gene>
    <name evidence="2" type="ORF">NPIL_34121</name>
</gene>
<organism evidence="2 3">
    <name type="scientific">Nephila pilipes</name>
    <name type="common">Giant wood spider</name>
    <name type="synonym">Nephila maculata</name>
    <dbReference type="NCBI Taxonomy" id="299642"/>
    <lineage>
        <taxon>Eukaryota</taxon>
        <taxon>Metazoa</taxon>
        <taxon>Ecdysozoa</taxon>
        <taxon>Arthropoda</taxon>
        <taxon>Chelicerata</taxon>
        <taxon>Arachnida</taxon>
        <taxon>Araneae</taxon>
        <taxon>Araneomorphae</taxon>
        <taxon>Entelegynae</taxon>
        <taxon>Araneoidea</taxon>
        <taxon>Nephilidae</taxon>
        <taxon>Nephila</taxon>
    </lineage>
</organism>
<protein>
    <submittedName>
        <fullName evidence="2">Uncharacterized protein</fullName>
    </submittedName>
</protein>
<keyword evidence="3" id="KW-1185">Reference proteome</keyword>
<feature type="compositionally biased region" description="Basic and acidic residues" evidence="1">
    <location>
        <begin position="11"/>
        <end position="22"/>
    </location>
</feature>
<evidence type="ECO:0000313" key="2">
    <source>
        <dbReference type="EMBL" id="GFT47932.1"/>
    </source>
</evidence>
<proteinExistence type="predicted"/>
<sequence length="125" mass="14172">MMNTISGGDGSEVRRGLTERAVHPAPTINDKAGREKRTKKRRKQKRITQGWRNDLMQCKMARVFLDGWCLRNVLDSDRWPGVGGGEFHVTPIVTWTLLHKLPPPCPFLLVPPSLIKRSVSPVCWS</sequence>
<feature type="compositionally biased region" description="Basic residues" evidence="1">
    <location>
        <begin position="34"/>
        <end position="46"/>
    </location>
</feature>